<accession>T1H5A6</accession>
<dbReference type="Proteomes" id="UP000015102">
    <property type="component" value="Unassembled WGS sequence"/>
</dbReference>
<feature type="domain" description="Aminopeptidase N-like N-terminal" evidence="1">
    <location>
        <begin position="2"/>
        <end position="38"/>
    </location>
</feature>
<sequence length="38" mass="4591">MDDDMHGFYRSNYIDDNGNEKWLGSTQFQRNHARRAFP</sequence>
<name>T1H5A6_MEGSC</name>
<protein>
    <recommendedName>
        <fullName evidence="1">Aminopeptidase N-like N-terminal domain-containing protein</fullName>
    </recommendedName>
</protein>
<evidence type="ECO:0000313" key="2">
    <source>
        <dbReference type="EnsemblMetazoa" id="MESCA011483-PA"/>
    </source>
</evidence>
<reference evidence="2" key="2">
    <citation type="submission" date="2015-06" db="UniProtKB">
        <authorList>
            <consortium name="EnsemblMetazoa"/>
        </authorList>
    </citation>
    <scope>IDENTIFICATION</scope>
</reference>
<dbReference type="STRING" id="36166.T1H5A6"/>
<keyword evidence="3" id="KW-1185">Reference proteome</keyword>
<dbReference type="EMBL" id="CAQQ02150386">
    <property type="status" value="NOT_ANNOTATED_CDS"/>
    <property type="molecule type" value="Genomic_DNA"/>
</dbReference>
<dbReference type="InterPro" id="IPR042097">
    <property type="entry name" value="Aminopeptidase_N-like_N_sf"/>
</dbReference>
<evidence type="ECO:0000313" key="3">
    <source>
        <dbReference type="Proteomes" id="UP000015102"/>
    </source>
</evidence>
<dbReference type="HOGENOM" id="CLU_3338056_0_0_1"/>
<dbReference type="Gene3D" id="2.60.40.1730">
    <property type="entry name" value="tricorn interacting facor f3 domain"/>
    <property type="match status" value="1"/>
</dbReference>
<dbReference type="EnsemblMetazoa" id="MESCA011483-RA">
    <property type="protein sequence ID" value="MESCA011483-PA"/>
    <property type="gene ID" value="MESCA011483"/>
</dbReference>
<dbReference type="AlphaFoldDB" id="T1H5A6"/>
<dbReference type="Pfam" id="PF17900">
    <property type="entry name" value="Peptidase_M1_N"/>
    <property type="match status" value="1"/>
</dbReference>
<dbReference type="SUPFAM" id="SSF63737">
    <property type="entry name" value="Leukotriene A4 hydrolase N-terminal domain"/>
    <property type="match status" value="1"/>
</dbReference>
<evidence type="ECO:0000259" key="1">
    <source>
        <dbReference type="Pfam" id="PF17900"/>
    </source>
</evidence>
<organism evidence="2 3">
    <name type="scientific">Megaselia scalaris</name>
    <name type="common">Humpbacked fly</name>
    <name type="synonym">Phora scalaris</name>
    <dbReference type="NCBI Taxonomy" id="36166"/>
    <lineage>
        <taxon>Eukaryota</taxon>
        <taxon>Metazoa</taxon>
        <taxon>Ecdysozoa</taxon>
        <taxon>Arthropoda</taxon>
        <taxon>Hexapoda</taxon>
        <taxon>Insecta</taxon>
        <taxon>Pterygota</taxon>
        <taxon>Neoptera</taxon>
        <taxon>Endopterygota</taxon>
        <taxon>Diptera</taxon>
        <taxon>Brachycera</taxon>
        <taxon>Muscomorpha</taxon>
        <taxon>Platypezoidea</taxon>
        <taxon>Phoridae</taxon>
        <taxon>Megaseliini</taxon>
        <taxon>Megaselia</taxon>
    </lineage>
</organism>
<dbReference type="InterPro" id="IPR045357">
    <property type="entry name" value="Aminopeptidase_N-like_N"/>
</dbReference>
<proteinExistence type="predicted"/>
<reference evidence="3" key="1">
    <citation type="submission" date="2013-02" db="EMBL/GenBank/DDBJ databases">
        <authorList>
            <person name="Hughes D."/>
        </authorList>
    </citation>
    <scope>NUCLEOTIDE SEQUENCE</scope>
    <source>
        <strain>Durham</strain>
        <strain evidence="3">NC isolate 2 -- Noor lab</strain>
    </source>
</reference>